<keyword evidence="3" id="KW-1185">Reference proteome</keyword>
<dbReference type="Pfam" id="PF02525">
    <property type="entry name" value="Flavodoxin_2"/>
    <property type="match status" value="1"/>
</dbReference>
<evidence type="ECO:0000313" key="3">
    <source>
        <dbReference type="Proteomes" id="UP000622405"/>
    </source>
</evidence>
<evidence type="ECO:0000313" key="2">
    <source>
        <dbReference type="EMBL" id="MBC3898085.1"/>
    </source>
</evidence>
<sequence>MIIRAVYYSYSKHGLSKENGEREMKIGIIVFSKTNNTFSVADRLRMALAEKGLDVEIQRIIPESDDPGVKPPIVFTNQPEVSPYDVIIFASPVWAFSLAVVMKEYLEQVSSLQGKRVFSFVTKQLASKFTGGTKANRQIKSAVALKGGTVEKSFIVSWKNKKRDEEIASLVAEILKAV</sequence>
<dbReference type="Proteomes" id="UP000622405">
    <property type="component" value="Unassembled WGS sequence"/>
</dbReference>
<dbReference type="SUPFAM" id="SSF52218">
    <property type="entry name" value="Flavoproteins"/>
    <property type="match status" value="1"/>
</dbReference>
<feature type="domain" description="Flavodoxin-like fold" evidence="1">
    <location>
        <begin position="24"/>
        <end position="111"/>
    </location>
</feature>
<gene>
    <name evidence="2" type="ORF">GH811_00465</name>
</gene>
<name>A0ABR6YSD6_9FIRM</name>
<proteinExistence type="predicted"/>
<reference evidence="2 3" key="1">
    <citation type="journal article" date="2020" name="mSystems">
        <title>Defining Genomic and Predicted Metabolic Features of the Acetobacterium Genus.</title>
        <authorList>
            <person name="Ross D.E."/>
            <person name="Marshall C.W."/>
            <person name="Gulliver D."/>
            <person name="May H.D."/>
            <person name="Norman R.S."/>
        </authorList>
    </citation>
    <scope>NUCLEOTIDE SEQUENCE [LARGE SCALE GENOMIC DNA]</scope>
    <source>
        <strain evidence="2 3">DSM 4132</strain>
    </source>
</reference>
<dbReference type="InterPro" id="IPR029039">
    <property type="entry name" value="Flavoprotein-like_sf"/>
</dbReference>
<dbReference type="EMBL" id="WJBE01000001">
    <property type="protein sequence ID" value="MBC3898085.1"/>
    <property type="molecule type" value="Genomic_DNA"/>
</dbReference>
<evidence type="ECO:0000259" key="1">
    <source>
        <dbReference type="Pfam" id="PF02525"/>
    </source>
</evidence>
<protein>
    <submittedName>
        <fullName evidence="2">Flavodoxin</fullName>
    </submittedName>
</protein>
<dbReference type="Gene3D" id="3.40.50.360">
    <property type="match status" value="1"/>
</dbReference>
<organism evidence="2 3">
    <name type="scientific">Acetobacterium malicum</name>
    <dbReference type="NCBI Taxonomy" id="52692"/>
    <lineage>
        <taxon>Bacteria</taxon>
        <taxon>Bacillati</taxon>
        <taxon>Bacillota</taxon>
        <taxon>Clostridia</taxon>
        <taxon>Eubacteriales</taxon>
        <taxon>Eubacteriaceae</taxon>
        <taxon>Acetobacterium</taxon>
    </lineage>
</organism>
<comment type="caution">
    <text evidence="2">The sequence shown here is derived from an EMBL/GenBank/DDBJ whole genome shotgun (WGS) entry which is preliminary data.</text>
</comment>
<dbReference type="InterPro" id="IPR003680">
    <property type="entry name" value="Flavodoxin_fold"/>
</dbReference>
<accession>A0ABR6YSD6</accession>